<reference evidence="2" key="1">
    <citation type="submission" date="2017-10" db="EMBL/GenBank/DDBJ databases">
        <title>Resolving the taxonomy of Roseburia spp., Eubacterium rectale and Agathobacter spp. through phylogenomic analysis.</title>
        <authorList>
            <person name="Sheridan P.O."/>
            <person name="Walker A.W."/>
            <person name="Duncan S.H."/>
            <person name="Scott K.P."/>
            <person name="Toole P.W.O."/>
            <person name="Luis P."/>
            <person name="Flint H.J."/>
        </authorList>
    </citation>
    <scope>NUCLEOTIDE SEQUENCE [LARGE SCALE GENOMIC DNA]</scope>
    <source>
        <strain evidence="2">JK10</strain>
    </source>
</reference>
<organism evidence="2 3">
    <name type="scientific">Pseudobutyrivibrio ruminis</name>
    <dbReference type="NCBI Taxonomy" id="46206"/>
    <lineage>
        <taxon>Bacteria</taxon>
        <taxon>Bacillati</taxon>
        <taxon>Bacillota</taxon>
        <taxon>Clostridia</taxon>
        <taxon>Lachnospirales</taxon>
        <taxon>Lachnospiraceae</taxon>
        <taxon>Pseudobutyrivibrio</taxon>
    </lineage>
</organism>
<dbReference type="Pfam" id="PF02120">
    <property type="entry name" value="Flg_hook"/>
    <property type="match status" value="1"/>
</dbReference>
<dbReference type="EMBL" id="PDYH01000003">
    <property type="protein sequence ID" value="PHU41389.1"/>
    <property type="molecule type" value="Genomic_DNA"/>
</dbReference>
<evidence type="ECO:0000313" key="3">
    <source>
        <dbReference type="Proteomes" id="UP000224317"/>
    </source>
</evidence>
<protein>
    <recommendedName>
        <fullName evidence="1">Flagellar hook-length control protein-like C-terminal domain-containing protein</fullName>
    </recommendedName>
</protein>
<accession>A0A2G3EDL6</accession>
<comment type="caution">
    <text evidence="2">The sequence shown here is derived from an EMBL/GenBank/DDBJ whole genome shotgun (WGS) entry which is preliminary data.</text>
</comment>
<name>A0A2G3EDL6_9FIRM</name>
<gene>
    <name evidence="2" type="ORF">CSX00_00550</name>
</gene>
<feature type="domain" description="Flagellar hook-length control protein-like C-terminal" evidence="1">
    <location>
        <begin position="521"/>
        <end position="584"/>
    </location>
</feature>
<dbReference type="Proteomes" id="UP000224317">
    <property type="component" value="Unassembled WGS sequence"/>
</dbReference>
<proteinExistence type="predicted"/>
<evidence type="ECO:0000313" key="2">
    <source>
        <dbReference type="EMBL" id="PHU41389.1"/>
    </source>
</evidence>
<dbReference type="RefSeq" id="WP_099412516.1">
    <property type="nucleotide sequence ID" value="NZ_PDYH01000003.1"/>
</dbReference>
<sequence>MNINTGFNPYNSNYVNNADLTKMSQSQSLTGSPQDSLKEGEIFEGSVNSIDNGKVTIGLANGQTMTARLDSGVSLLEGQSVFFQVKSNDGNLIQIRPVSLGSLDANPTLLKALDMANIAATERTINMVNSMMQNSLSISPESLAAMNRAMINNPGVDPQTLVTMSKYGMEMTPENVNMFQNYANDKALIIDNFDTISEMLPELMSSKELSASDVISINNSIREIFIPEVAVSEEAVAASEQANPQAVQTPVADTAVTNEANTNQSNNIEVNPQSAAQVKDAVINNAQDEVIDIVNQNPNSEQAAKAQGIVPESEILTNSKVDINQQVIINENEASNQVLNSFAGEKQITSFNTLLNSLPDFPKDNLQIFSEDGSLRADADINQVFKEITDYFNNHPDIPKETLNDIIREPLYKGILKNIIANSFAMEPKDITKTGEISKLYERVLKQTEALERLMASFSGKAAETIKNQTAEIRQNINFMNSANEMYNFVQIPLKMYNQNTDSMLYVRQNKKSSYEAGEEITAFLHFDMEHLGSTDVFIRLKENNVGCKWNLASEESMKLIEDNLDILTARLEAKGFSVKSEVTCGEPKTSFVEDFLGAPPVSTEDRSEGLVHRYSFDMRA</sequence>
<dbReference type="AlphaFoldDB" id="A0A2G3EDL6"/>
<dbReference type="InterPro" id="IPR021136">
    <property type="entry name" value="Flagellar_hook_control-like_C"/>
</dbReference>
<keyword evidence="3" id="KW-1185">Reference proteome</keyword>
<evidence type="ECO:0000259" key="1">
    <source>
        <dbReference type="Pfam" id="PF02120"/>
    </source>
</evidence>